<dbReference type="EMBL" id="HG724344">
    <property type="protein sequence ID" value="CDJ67359.1"/>
    <property type="molecule type" value="Genomic_DNA"/>
</dbReference>
<dbReference type="Gene3D" id="3.30.710.10">
    <property type="entry name" value="Potassium Channel Kv1.1, Chain A"/>
    <property type="match status" value="1"/>
</dbReference>
<dbReference type="Pfam" id="PF00651">
    <property type="entry name" value="BTB"/>
    <property type="match status" value="1"/>
</dbReference>
<keyword evidence="3" id="KW-1185">Reference proteome</keyword>
<reference evidence="2" key="1">
    <citation type="submission" date="2013-10" db="EMBL/GenBank/DDBJ databases">
        <title>Genomic analysis of the causative agents of coccidiosis in chickens.</title>
        <authorList>
            <person name="Reid A.J."/>
            <person name="Blake D."/>
            <person name="Billington K."/>
            <person name="Browne H."/>
            <person name="Dunn M."/>
            <person name="Hung S."/>
            <person name="Kawahara F."/>
            <person name="Miranda-Saavedra D."/>
            <person name="Mourier T."/>
            <person name="Nagra H."/>
            <person name="Otto T.D."/>
            <person name="Rawlings N."/>
            <person name="Sanchez A."/>
            <person name="Sanders M."/>
            <person name="Subramaniam C."/>
            <person name="Tay Y."/>
            <person name="Dear P."/>
            <person name="Doerig C."/>
            <person name="Gruber A."/>
            <person name="Parkinson J."/>
            <person name="Shirley M."/>
            <person name="Wan K.L."/>
            <person name="Berriman M."/>
            <person name="Tomley F."/>
            <person name="Pain A."/>
        </authorList>
    </citation>
    <scope>NUCLEOTIDE SEQUENCE [LARGE SCALE GENOMIC DNA]</scope>
    <source>
        <strain evidence="2">Houghton</strain>
    </source>
</reference>
<dbReference type="OrthoDB" id="10249567at2759"/>
<proteinExistence type="predicted"/>
<evidence type="ECO:0000313" key="3">
    <source>
        <dbReference type="Proteomes" id="UP000030754"/>
    </source>
</evidence>
<dbReference type="CDD" id="cd18186">
    <property type="entry name" value="BTB_POZ_ZBTB_KLHL-like"/>
    <property type="match status" value="1"/>
</dbReference>
<dbReference type="PANTHER" id="PTHR24413">
    <property type="entry name" value="SPECKLE-TYPE POZ PROTEIN"/>
    <property type="match status" value="1"/>
</dbReference>
<reference evidence="2" key="2">
    <citation type="submission" date="2013-10" db="EMBL/GenBank/DDBJ databases">
        <authorList>
            <person name="Aslett M."/>
        </authorList>
    </citation>
    <scope>NUCLEOTIDE SEQUENCE [LARGE SCALE GENOMIC DNA]</scope>
    <source>
        <strain evidence="2">Houghton</strain>
    </source>
</reference>
<dbReference type="InterPro" id="IPR000210">
    <property type="entry name" value="BTB/POZ_dom"/>
</dbReference>
<dbReference type="RefSeq" id="XP_013435826.1">
    <property type="nucleotide sequence ID" value="XM_013580372.1"/>
</dbReference>
<evidence type="ECO:0000259" key="1">
    <source>
        <dbReference type="PROSITE" id="PS50097"/>
    </source>
</evidence>
<feature type="domain" description="BTB" evidence="1">
    <location>
        <begin position="109"/>
        <end position="176"/>
    </location>
</feature>
<gene>
    <name evidence="2" type="ORF">ENH_00035060</name>
</gene>
<sequence>MEAKALRLFLEAPSICPLRRFHITVPRTRLADPVKKYSPGGDGRRFSYAPSPETLDSWLSNGSLRIYCQAFIALDCKSESISQLRATPETPPERLKADVVQYALQPESHDVRVWCCSSVTSCCRFLLAARSAVLRKMLNGPFREAEAADVHLTDICPQAAHQMLLFIHTDTCDLFKELRRSASLAEKQQRREALMGLITAADKYDVQGLKEECEQQLASLVDEDSVFDVLLFAESRNFTRLLDAEAIARNASSSAVDNLAK</sequence>
<name>U6MXW4_9EIME</name>
<dbReference type="Proteomes" id="UP000030754">
    <property type="component" value="Unassembled WGS sequence"/>
</dbReference>
<dbReference type="GeneID" id="25473670"/>
<dbReference type="AlphaFoldDB" id="U6MXW4"/>
<organism evidence="2 3">
    <name type="scientific">Eimeria necatrix</name>
    <dbReference type="NCBI Taxonomy" id="51315"/>
    <lineage>
        <taxon>Eukaryota</taxon>
        <taxon>Sar</taxon>
        <taxon>Alveolata</taxon>
        <taxon>Apicomplexa</taxon>
        <taxon>Conoidasida</taxon>
        <taxon>Coccidia</taxon>
        <taxon>Eucoccidiorida</taxon>
        <taxon>Eimeriorina</taxon>
        <taxon>Eimeriidae</taxon>
        <taxon>Eimeria</taxon>
    </lineage>
</organism>
<protein>
    <submittedName>
        <fullName evidence="2">BTB/POZ domain-containing protein, putative</fullName>
    </submittedName>
</protein>
<dbReference type="VEuPathDB" id="ToxoDB:ENH_00035060"/>
<evidence type="ECO:0000313" key="2">
    <source>
        <dbReference type="EMBL" id="CDJ67359.1"/>
    </source>
</evidence>
<dbReference type="SMART" id="SM00225">
    <property type="entry name" value="BTB"/>
    <property type="match status" value="1"/>
</dbReference>
<accession>U6MXW4</accession>
<dbReference type="PROSITE" id="PS50097">
    <property type="entry name" value="BTB"/>
    <property type="match status" value="1"/>
</dbReference>
<dbReference type="SUPFAM" id="SSF54695">
    <property type="entry name" value="POZ domain"/>
    <property type="match status" value="1"/>
</dbReference>
<dbReference type="InterPro" id="IPR011333">
    <property type="entry name" value="SKP1/BTB/POZ_sf"/>
</dbReference>